<sequence length="315" mass="34441">MSLFPYQCVFTSPYLCSSASCNSSNRNLLLCRYDQGILSRPAAARVSEVRVAVRMSLHWEKLSPAEFQQLQDFSAYSSKKLEDVLKEFTGTGTLSKYSLDGDIDYEGFRQFMDTYLEVDTPEELCRHLFLSFVKRPRPQPVEPKSIKEMAVMSSATACAPITSHNTSGGSISNLATCSVGEAMSGGSGGGGGGTLAEKLHGLTEKFSSLGHNRSDSEASSRTRTGSIGACVHPWSPSRRPTATPTGRWRRAPTPRPRTRRCQGRPPRSPTTRSSSPMGSWKPLSRHLTPPHPPQRLPPPSEISSPLPSLSTRPEN</sequence>
<feature type="compositionally biased region" description="Basic residues" evidence="1">
    <location>
        <begin position="247"/>
        <end position="262"/>
    </location>
</feature>
<dbReference type="InterPro" id="IPR029477">
    <property type="entry name" value="DAG_kinase_typeI_N"/>
</dbReference>
<dbReference type="SUPFAM" id="SSF47473">
    <property type="entry name" value="EF-hand"/>
    <property type="match status" value="1"/>
</dbReference>
<reference evidence="3 4" key="1">
    <citation type="submission" date="2018-04" db="EMBL/GenBank/DDBJ databases">
        <authorList>
            <person name="Zhang X."/>
            <person name="Yuan J."/>
            <person name="Li F."/>
            <person name="Xiang J."/>
        </authorList>
    </citation>
    <scope>NUCLEOTIDE SEQUENCE [LARGE SCALE GENOMIC DNA]</scope>
    <source>
        <tissue evidence="3">Muscle</tissue>
    </source>
</reference>
<dbReference type="AlphaFoldDB" id="A0A3R7MJF3"/>
<evidence type="ECO:0000313" key="4">
    <source>
        <dbReference type="Proteomes" id="UP000283509"/>
    </source>
</evidence>
<feature type="compositionally biased region" description="Low complexity" evidence="1">
    <location>
        <begin position="301"/>
        <end position="315"/>
    </location>
</feature>
<organism evidence="3 4">
    <name type="scientific">Penaeus vannamei</name>
    <name type="common">Whiteleg shrimp</name>
    <name type="synonym">Litopenaeus vannamei</name>
    <dbReference type="NCBI Taxonomy" id="6689"/>
    <lineage>
        <taxon>Eukaryota</taxon>
        <taxon>Metazoa</taxon>
        <taxon>Ecdysozoa</taxon>
        <taxon>Arthropoda</taxon>
        <taxon>Crustacea</taxon>
        <taxon>Multicrustacea</taxon>
        <taxon>Malacostraca</taxon>
        <taxon>Eumalacostraca</taxon>
        <taxon>Eucarida</taxon>
        <taxon>Decapoda</taxon>
        <taxon>Dendrobranchiata</taxon>
        <taxon>Penaeoidea</taxon>
        <taxon>Penaeidae</taxon>
        <taxon>Penaeus</taxon>
    </lineage>
</organism>
<dbReference type="Proteomes" id="UP000283509">
    <property type="component" value="Unassembled WGS sequence"/>
</dbReference>
<name>A0A3R7MJF3_PENVA</name>
<proteinExistence type="predicted"/>
<feature type="compositionally biased region" description="Low complexity" evidence="1">
    <location>
        <begin position="263"/>
        <end position="276"/>
    </location>
</feature>
<gene>
    <name evidence="3" type="ORF">C7M84_022518</name>
</gene>
<dbReference type="OrthoDB" id="196165at2759"/>
<comment type="caution">
    <text evidence="3">The sequence shown here is derived from an EMBL/GenBank/DDBJ whole genome shotgun (WGS) entry which is preliminary data.</text>
</comment>
<evidence type="ECO:0000256" key="1">
    <source>
        <dbReference type="SAM" id="MobiDB-lite"/>
    </source>
</evidence>
<dbReference type="InterPro" id="IPR011992">
    <property type="entry name" value="EF-hand-dom_pair"/>
</dbReference>
<evidence type="ECO:0000259" key="2">
    <source>
        <dbReference type="Pfam" id="PF14513"/>
    </source>
</evidence>
<feature type="compositionally biased region" description="Pro residues" evidence="1">
    <location>
        <begin position="289"/>
        <end position="300"/>
    </location>
</feature>
<protein>
    <submittedName>
        <fullName evidence="3">Putative diacylglycerol kinase 1</fullName>
    </submittedName>
</protein>
<dbReference type="EMBL" id="QCYY01000566">
    <property type="protein sequence ID" value="ROT84294.1"/>
    <property type="molecule type" value="Genomic_DNA"/>
</dbReference>
<dbReference type="Gene3D" id="1.10.238.110">
    <property type="entry name" value="Diacylglycerol kinase alpha"/>
    <property type="match status" value="1"/>
</dbReference>
<feature type="region of interest" description="Disordered" evidence="1">
    <location>
        <begin position="207"/>
        <end position="315"/>
    </location>
</feature>
<reference evidence="3 4" key="2">
    <citation type="submission" date="2019-01" db="EMBL/GenBank/DDBJ databases">
        <title>The decoding of complex shrimp genome reveals the adaptation for benthos swimmer, frequently molting mechanism and breeding impact on genome.</title>
        <authorList>
            <person name="Sun Y."/>
            <person name="Gao Y."/>
            <person name="Yu Y."/>
        </authorList>
    </citation>
    <scope>NUCLEOTIDE SEQUENCE [LARGE SCALE GENOMIC DNA]</scope>
    <source>
        <tissue evidence="3">Muscle</tissue>
    </source>
</reference>
<dbReference type="InterPro" id="IPR038199">
    <property type="entry name" value="DGK_typeI_N_sf"/>
</dbReference>
<keyword evidence="3" id="KW-0418">Kinase</keyword>
<accession>A0A3R7MJF3</accession>
<dbReference type="FunFam" id="1.10.238.110:FF:000008">
    <property type="entry name" value="Diacylglycerol kinase"/>
    <property type="match status" value="1"/>
</dbReference>
<dbReference type="GO" id="GO:0016301">
    <property type="term" value="F:kinase activity"/>
    <property type="evidence" value="ECO:0007669"/>
    <property type="project" value="UniProtKB-KW"/>
</dbReference>
<dbReference type="Pfam" id="PF14513">
    <property type="entry name" value="DAG_kinase_N"/>
    <property type="match status" value="1"/>
</dbReference>
<keyword evidence="3" id="KW-0808">Transferase</keyword>
<evidence type="ECO:0000313" key="3">
    <source>
        <dbReference type="EMBL" id="ROT84294.1"/>
    </source>
</evidence>
<feature type="domain" description="Diacylglycerol kinase type I N-terminal" evidence="2">
    <location>
        <begin position="59"/>
        <end position="155"/>
    </location>
</feature>
<keyword evidence="4" id="KW-1185">Reference proteome</keyword>